<gene>
    <name evidence="3" type="ORF">FGIG_07679</name>
</gene>
<keyword evidence="4" id="KW-1185">Reference proteome</keyword>
<organism evidence="3 4">
    <name type="scientific">Fasciola gigantica</name>
    <name type="common">Giant liver fluke</name>
    <dbReference type="NCBI Taxonomy" id="46835"/>
    <lineage>
        <taxon>Eukaryota</taxon>
        <taxon>Metazoa</taxon>
        <taxon>Spiralia</taxon>
        <taxon>Lophotrochozoa</taxon>
        <taxon>Platyhelminthes</taxon>
        <taxon>Trematoda</taxon>
        <taxon>Digenea</taxon>
        <taxon>Plagiorchiida</taxon>
        <taxon>Echinostomata</taxon>
        <taxon>Echinostomatoidea</taxon>
        <taxon>Fasciolidae</taxon>
        <taxon>Fasciola</taxon>
    </lineage>
</organism>
<feature type="region of interest" description="Disordered" evidence="1">
    <location>
        <begin position="173"/>
        <end position="194"/>
    </location>
</feature>
<dbReference type="Proteomes" id="UP000316759">
    <property type="component" value="Unassembled WGS sequence"/>
</dbReference>
<protein>
    <recommendedName>
        <fullName evidence="2">Trematode PH-like domain-containing protein</fullName>
    </recommendedName>
</protein>
<proteinExistence type="predicted"/>
<name>A0A504YFL5_FASGI</name>
<feature type="domain" description="Trematode PH-like" evidence="2">
    <location>
        <begin position="26"/>
        <end position="154"/>
    </location>
</feature>
<dbReference type="Pfam" id="PF25356">
    <property type="entry name" value="PH_trem"/>
    <property type="match status" value="1"/>
</dbReference>
<reference evidence="3 4" key="1">
    <citation type="submission" date="2019-04" db="EMBL/GenBank/DDBJ databases">
        <title>Annotation for the trematode Fasciola gigantica.</title>
        <authorList>
            <person name="Choi Y.-J."/>
        </authorList>
    </citation>
    <scope>NUCLEOTIDE SEQUENCE [LARGE SCALE GENOMIC DNA]</scope>
    <source>
        <strain evidence="3">Uganda_cow_1</strain>
    </source>
</reference>
<accession>A0A504YFL5</accession>
<dbReference type="EMBL" id="SUNJ01014100">
    <property type="protein sequence ID" value="TPP56760.1"/>
    <property type="molecule type" value="Genomic_DNA"/>
</dbReference>
<dbReference type="OrthoDB" id="6240310at2759"/>
<evidence type="ECO:0000313" key="3">
    <source>
        <dbReference type="EMBL" id="TPP56760.1"/>
    </source>
</evidence>
<evidence type="ECO:0000313" key="4">
    <source>
        <dbReference type="Proteomes" id="UP000316759"/>
    </source>
</evidence>
<dbReference type="AlphaFoldDB" id="A0A504YFL5"/>
<feature type="compositionally biased region" description="Polar residues" evidence="1">
    <location>
        <begin position="173"/>
        <end position="186"/>
    </location>
</feature>
<evidence type="ECO:0000256" key="1">
    <source>
        <dbReference type="SAM" id="MobiDB-lite"/>
    </source>
</evidence>
<dbReference type="InterPro" id="IPR057376">
    <property type="entry name" value="PH_trem"/>
</dbReference>
<sequence length="446" mass="51786">MPLHRSKGRKMIGLTNEAGIPIDRKTKQLVFYECDVETVKRVTLKAGETFTREGANQVFERGYRKRQARAILFCLTDRMRFQKRNAVGSNPFRKELTYREIKHFFVFPSNPNVFMLCVVDEVNGKKIYEMFRCRPEDVNTICDLTFKASTDPQNLLRDLTPLRQLSISSRDYGTEQSVQDYNGSREASSEEIKHQEIPNYIPEYTGRVPSSHKIDRGLQNGHVPDSPFIGKDSSLIHQRSVSPPHLKTIRFAYPSDRESKVEGVFSCYELVKPVKTRSNSVEHFDLDNELPNCGTRNRYLNGVDTRNALVEPIQQLEHVTAQSQLEKYNKSNYRIEDHQVTETIPRRYSPVNPVKRYSRVIIEREPFVNPPIRKAMSTTNLNLGDQVTYISYNPIKGTSISDCGPMYMYITRYESTRNLTALDQNNQFHTFPIKGYIPEEHEYMNW</sequence>
<comment type="caution">
    <text evidence="3">The sequence shown here is derived from an EMBL/GenBank/DDBJ whole genome shotgun (WGS) entry which is preliminary data.</text>
</comment>
<evidence type="ECO:0000259" key="2">
    <source>
        <dbReference type="Pfam" id="PF25356"/>
    </source>
</evidence>